<dbReference type="PANTHER" id="PTHR31635">
    <property type="entry name" value="REVERSE TRANSCRIPTASE DOMAIN-CONTAINING PROTEIN-RELATED"/>
    <property type="match status" value="1"/>
</dbReference>
<dbReference type="PANTHER" id="PTHR31635:SF196">
    <property type="entry name" value="REVERSE TRANSCRIPTASE DOMAIN-CONTAINING PROTEIN-RELATED"/>
    <property type="match status" value="1"/>
</dbReference>
<name>A0ABD3IE85_9MARC</name>
<organism evidence="2 3">
    <name type="scientific">Riccia sorocarpa</name>
    <dbReference type="NCBI Taxonomy" id="122646"/>
    <lineage>
        <taxon>Eukaryota</taxon>
        <taxon>Viridiplantae</taxon>
        <taxon>Streptophyta</taxon>
        <taxon>Embryophyta</taxon>
        <taxon>Marchantiophyta</taxon>
        <taxon>Marchantiopsida</taxon>
        <taxon>Marchantiidae</taxon>
        <taxon>Marchantiales</taxon>
        <taxon>Ricciaceae</taxon>
        <taxon>Riccia</taxon>
    </lineage>
</organism>
<dbReference type="Proteomes" id="UP001633002">
    <property type="component" value="Unassembled WGS sequence"/>
</dbReference>
<feature type="domain" description="Reverse transcriptase" evidence="1">
    <location>
        <begin position="164"/>
        <end position="284"/>
    </location>
</feature>
<proteinExistence type="predicted"/>
<dbReference type="InterPro" id="IPR000477">
    <property type="entry name" value="RT_dom"/>
</dbReference>
<gene>
    <name evidence="2" type="ORF">R1sor_020010</name>
</gene>
<protein>
    <recommendedName>
        <fullName evidence="1">Reverse transcriptase domain-containing protein</fullName>
    </recommendedName>
</protein>
<dbReference type="Pfam" id="PF00078">
    <property type="entry name" value="RVT_1"/>
    <property type="match status" value="1"/>
</dbReference>
<dbReference type="EMBL" id="JBJQOH010000001">
    <property type="protein sequence ID" value="KAL3701988.1"/>
    <property type="molecule type" value="Genomic_DNA"/>
</dbReference>
<evidence type="ECO:0000259" key="1">
    <source>
        <dbReference type="Pfam" id="PF00078"/>
    </source>
</evidence>
<sequence length="316" mass="35749">MCLLMPSSAWVTPLGKSCLHNQELYTSEEETEGVLEKRRVVAGRRDKGLTERDNQIMEEVPSEELITRIVMEMPREKSPGLDGVMVEMLRTGWEFMREDCFLMVQGFWANNKLIGKDGRGLIKLIPKNERKRMLKNWMPITLLTTTYKIIAKIFAIRLKEMLPRGVRQGCPLAPLLFAMTTQPLMLALREEERIGTIQGLNIGGGRTLLHQLFADDTGICITAVESQFNRLKEVIGEFEGASGACLNLQKSIVMQLRPRGTPTWLEQSGCEVAEPGKSFLYLGVRTSSPIDERAIAAKIVQKMMQKLKHWSNKILS</sequence>
<evidence type="ECO:0000313" key="2">
    <source>
        <dbReference type="EMBL" id="KAL3701988.1"/>
    </source>
</evidence>
<comment type="caution">
    <text evidence="2">The sequence shown here is derived from an EMBL/GenBank/DDBJ whole genome shotgun (WGS) entry which is preliminary data.</text>
</comment>
<evidence type="ECO:0000313" key="3">
    <source>
        <dbReference type="Proteomes" id="UP001633002"/>
    </source>
</evidence>
<dbReference type="AlphaFoldDB" id="A0ABD3IE85"/>
<dbReference type="CDD" id="cd01650">
    <property type="entry name" value="RT_nLTR_like"/>
    <property type="match status" value="1"/>
</dbReference>
<accession>A0ABD3IE85</accession>
<reference evidence="2 3" key="1">
    <citation type="submission" date="2024-09" db="EMBL/GenBank/DDBJ databases">
        <title>Chromosome-scale assembly of Riccia sorocarpa.</title>
        <authorList>
            <person name="Paukszto L."/>
        </authorList>
    </citation>
    <scope>NUCLEOTIDE SEQUENCE [LARGE SCALE GENOMIC DNA]</scope>
    <source>
        <strain evidence="2">LP-2024</strain>
        <tissue evidence="2">Aerial parts of the thallus</tissue>
    </source>
</reference>
<keyword evidence="3" id="KW-1185">Reference proteome</keyword>